<feature type="transmembrane region" description="Helical" evidence="1">
    <location>
        <begin position="206"/>
        <end position="225"/>
    </location>
</feature>
<accession>A0A6J7JTX7</accession>
<dbReference type="PANTHER" id="PTHR32251">
    <property type="entry name" value="3-OXO-5-ALPHA-STEROID 4-DEHYDROGENASE"/>
    <property type="match status" value="1"/>
</dbReference>
<protein>
    <submittedName>
        <fullName evidence="2">Unannotated protein</fullName>
    </submittedName>
</protein>
<feature type="transmembrane region" description="Helical" evidence="1">
    <location>
        <begin position="103"/>
        <end position="126"/>
    </location>
</feature>
<feature type="transmembrane region" description="Helical" evidence="1">
    <location>
        <begin position="41"/>
        <end position="68"/>
    </location>
</feature>
<proteinExistence type="predicted"/>
<dbReference type="InterPro" id="IPR010721">
    <property type="entry name" value="UstE-like"/>
</dbReference>
<keyword evidence="1" id="KW-1133">Transmembrane helix</keyword>
<dbReference type="GO" id="GO:0016020">
    <property type="term" value="C:membrane"/>
    <property type="evidence" value="ECO:0007669"/>
    <property type="project" value="TreeGrafter"/>
</dbReference>
<keyword evidence="1" id="KW-0812">Transmembrane</keyword>
<dbReference type="PANTHER" id="PTHR32251:SF23">
    <property type="entry name" value="3-OXO-5-ALPHA-STEROID 4-DEHYDROGENASE (DUF1295)"/>
    <property type="match status" value="1"/>
</dbReference>
<dbReference type="AlphaFoldDB" id="A0A6J7JTX7"/>
<keyword evidence="1" id="KW-0472">Membrane</keyword>
<dbReference type="Pfam" id="PF06966">
    <property type="entry name" value="DUF1295"/>
    <property type="match status" value="1"/>
</dbReference>
<name>A0A6J7JTX7_9ZZZZ</name>
<reference evidence="2" key="1">
    <citation type="submission" date="2020-05" db="EMBL/GenBank/DDBJ databases">
        <authorList>
            <person name="Chiriac C."/>
            <person name="Salcher M."/>
            <person name="Ghai R."/>
            <person name="Kavagutti S V."/>
        </authorList>
    </citation>
    <scope>NUCLEOTIDE SEQUENCE</scope>
</reference>
<evidence type="ECO:0000256" key="1">
    <source>
        <dbReference type="SAM" id="Phobius"/>
    </source>
</evidence>
<evidence type="ECO:0000313" key="2">
    <source>
        <dbReference type="EMBL" id="CAB4946745.1"/>
    </source>
</evidence>
<organism evidence="2">
    <name type="scientific">freshwater metagenome</name>
    <dbReference type="NCBI Taxonomy" id="449393"/>
    <lineage>
        <taxon>unclassified sequences</taxon>
        <taxon>metagenomes</taxon>
        <taxon>ecological metagenomes</taxon>
    </lineage>
</organism>
<gene>
    <name evidence="2" type="ORF">UFOPK3837_00168</name>
</gene>
<sequence>MSSLLIATLVCAGVCFVTWLTSVITKEYSWVDRLWSVVPAVYLWIFAIGSNLDQRHVLMAVVATLWAARLTFNFARKGGYAKGGEDYRWAILREKMSPALYQIFNIFFIVLFQNFLLLGITVPAFFAPAASNSTDWAWAALFLGFLAFETIADQQQWNFHQAKKAGKAKGFLDKGLFSVSRHPNFFAEQAQWWVLYFWSAIALGELWHWSIVGAVVLSALFAGSLRFTEQISTGKYPEYKKYQERVSALIPWFPRKKS</sequence>
<dbReference type="Gene3D" id="1.20.120.1630">
    <property type="match status" value="1"/>
</dbReference>
<dbReference type="EMBL" id="CAFBNO010000003">
    <property type="protein sequence ID" value="CAB4946745.1"/>
    <property type="molecule type" value="Genomic_DNA"/>
</dbReference>